<evidence type="ECO:0000313" key="2">
    <source>
        <dbReference type="Proteomes" id="UP001596047"/>
    </source>
</evidence>
<gene>
    <name evidence="1" type="ORF">ACFPYJ_18750</name>
</gene>
<keyword evidence="2" id="KW-1185">Reference proteome</keyword>
<dbReference type="RefSeq" id="WP_379189705.1">
    <property type="nucleotide sequence ID" value="NZ_JBHSOW010000068.1"/>
</dbReference>
<reference evidence="2" key="1">
    <citation type="journal article" date="2019" name="Int. J. Syst. Evol. Microbiol.">
        <title>The Global Catalogue of Microorganisms (GCM) 10K type strain sequencing project: providing services to taxonomists for standard genome sequencing and annotation.</title>
        <authorList>
            <consortium name="The Broad Institute Genomics Platform"/>
            <consortium name="The Broad Institute Genome Sequencing Center for Infectious Disease"/>
            <person name="Wu L."/>
            <person name="Ma J."/>
        </authorList>
    </citation>
    <scope>NUCLEOTIDE SEQUENCE [LARGE SCALE GENOMIC DNA]</scope>
    <source>
        <strain evidence="2">CGMCC 1.3240</strain>
    </source>
</reference>
<sequence>MYKKVKWQDPQFQQPYVDIDNGGISRYDIGTSTADSRVPTPDL</sequence>
<dbReference type="Proteomes" id="UP001596047">
    <property type="component" value="Unassembled WGS sequence"/>
</dbReference>
<organism evidence="1 2">
    <name type="scientific">Paenibacillus solisilvae</name>
    <dbReference type="NCBI Taxonomy" id="2486751"/>
    <lineage>
        <taxon>Bacteria</taxon>
        <taxon>Bacillati</taxon>
        <taxon>Bacillota</taxon>
        <taxon>Bacilli</taxon>
        <taxon>Bacillales</taxon>
        <taxon>Paenibacillaceae</taxon>
        <taxon>Paenibacillus</taxon>
    </lineage>
</organism>
<accession>A0ABW0VZQ3</accession>
<name>A0ABW0VZQ3_9BACL</name>
<comment type="caution">
    <text evidence="1">The sequence shown here is derived from an EMBL/GenBank/DDBJ whole genome shotgun (WGS) entry which is preliminary data.</text>
</comment>
<dbReference type="EMBL" id="JBHSOW010000068">
    <property type="protein sequence ID" value="MFC5651110.1"/>
    <property type="molecule type" value="Genomic_DNA"/>
</dbReference>
<evidence type="ECO:0000313" key="1">
    <source>
        <dbReference type="EMBL" id="MFC5651110.1"/>
    </source>
</evidence>
<evidence type="ECO:0008006" key="3">
    <source>
        <dbReference type="Google" id="ProtNLM"/>
    </source>
</evidence>
<protein>
    <recommendedName>
        <fullName evidence="3">Paeninodin family lasso peptide</fullName>
    </recommendedName>
</protein>
<proteinExistence type="predicted"/>